<keyword evidence="10" id="KW-1185">Reference proteome</keyword>
<keyword evidence="4" id="KW-0238">DNA-binding</keyword>
<evidence type="ECO:0000259" key="8">
    <source>
        <dbReference type="PROSITE" id="PS50110"/>
    </source>
</evidence>
<dbReference type="SUPFAM" id="SSF52172">
    <property type="entry name" value="CheY-like"/>
    <property type="match status" value="1"/>
</dbReference>
<dbReference type="SUPFAM" id="SSF46894">
    <property type="entry name" value="C-terminal effector domain of the bipartite response regulators"/>
    <property type="match status" value="1"/>
</dbReference>
<dbReference type="InterPro" id="IPR016032">
    <property type="entry name" value="Sig_transdc_resp-reg_C-effctor"/>
</dbReference>
<name>A0A0S2TFK1_9GAMM</name>
<dbReference type="InterPro" id="IPR011006">
    <property type="entry name" value="CheY-like_superfamily"/>
</dbReference>
<evidence type="ECO:0000313" key="10">
    <source>
        <dbReference type="Proteomes" id="UP000055136"/>
    </source>
</evidence>
<keyword evidence="1 6" id="KW-0597">Phosphoprotein</keyword>
<evidence type="ECO:0000313" key="9">
    <source>
        <dbReference type="EMBL" id="ALP53932.1"/>
    </source>
</evidence>
<keyword evidence="3" id="KW-0805">Transcription regulation</keyword>
<accession>A0A0S2TFK1</accession>
<dbReference type="PROSITE" id="PS50043">
    <property type="entry name" value="HTH_LUXR_2"/>
    <property type="match status" value="1"/>
</dbReference>
<evidence type="ECO:0000256" key="1">
    <source>
        <dbReference type="ARBA" id="ARBA00022553"/>
    </source>
</evidence>
<evidence type="ECO:0000256" key="2">
    <source>
        <dbReference type="ARBA" id="ARBA00023012"/>
    </source>
</evidence>
<dbReference type="GO" id="GO:0000160">
    <property type="term" value="P:phosphorelay signal transduction system"/>
    <property type="evidence" value="ECO:0007669"/>
    <property type="project" value="UniProtKB-KW"/>
</dbReference>
<dbReference type="PANTHER" id="PTHR44688">
    <property type="entry name" value="DNA-BINDING TRANSCRIPTIONAL ACTIVATOR DEVR_DOSR"/>
    <property type="match status" value="1"/>
</dbReference>
<dbReference type="PRINTS" id="PR00038">
    <property type="entry name" value="HTHLUXR"/>
</dbReference>
<dbReference type="SMART" id="SM00421">
    <property type="entry name" value="HTH_LUXR"/>
    <property type="match status" value="1"/>
</dbReference>
<feature type="domain" description="HTH luxR-type" evidence="7">
    <location>
        <begin position="134"/>
        <end position="199"/>
    </location>
</feature>
<dbReference type="InterPro" id="IPR036388">
    <property type="entry name" value="WH-like_DNA-bd_sf"/>
</dbReference>
<dbReference type="PANTHER" id="PTHR44688:SF16">
    <property type="entry name" value="DNA-BINDING TRANSCRIPTIONAL ACTIVATOR DEVR_DOSR"/>
    <property type="match status" value="1"/>
</dbReference>
<dbReference type="CDD" id="cd17537">
    <property type="entry name" value="REC_FixJ"/>
    <property type="match status" value="1"/>
</dbReference>
<gene>
    <name evidence="9" type="ORF">Tel_12745</name>
</gene>
<evidence type="ECO:0000256" key="5">
    <source>
        <dbReference type="ARBA" id="ARBA00023163"/>
    </source>
</evidence>
<dbReference type="KEGG" id="tee:Tel_12745"/>
<evidence type="ECO:0000259" key="7">
    <source>
        <dbReference type="PROSITE" id="PS50043"/>
    </source>
</evidence>
<dbReference type="Pfam" id="PF00072">
    <property type="entry name" value="Response_reg"/>
    <property type="match status" value="1"/>
</dbReference>
<dbReference type="STRING" id="1748243.Tel_12745"/>
<evidence type="ECO:0000256" key="3">
    <source>
        <dbReference type="ARBA" id="ARBA00023015"/>
    </source>
</evidence>
<dbReference type="Pfam" id="PF00196">
    <property type="entry name" value="GerE"/>
    <property type="match status" value="1"/>
</dbReference>
<dbReference type="InterPro" id="IPR000792">
    <property type="entry name" value="Tscrpt_reg_LuxR_C"/>
</dbReference>
<feature type="modified residue" description="4-aspartylphosphate" evidence="6">
    <location>
        <position position="53"/>
    </location>
</feature>
<dbReference type="GO" id="GO:0006355">
    <property type="term" value="P:regulation of DNA-templated transcription"/>
    <property type="evidence" value="ECO:0007669"/>
    <property type="project" value="InterPro"/>
</dbReference>
<keyword evidence="5" id="KW-0804">Transcription</keyword>
<sequence length="203" mass="22266">MTGTVYIVEDDAALRDALCQLLEEAGFRVQTYADGPAFLAQFDADCHGCVILDMAMPGLSGAEVQAAMTETGHRIPVIFLTGHGTIPMAVQALQAGAVDFLEKPVRGKVLLERVRGALALAEDRRESTQQQWHAQQSYERLTPRERQVMSHVTEGLSSKEIARALDLSPRTVEVHRANIMRKLGASNLAELIKLSDLCPTKTR</sequence>
<dbReference type="PROSITE" id="PS00622">
    <property type="entry name" value="HTH_LUXR_1"/>
    <property type="match status" value="1"/>
</dbReference>
<dbReference type="Proteomes" id="UP000055136">
    <property type="component" value="Chromosome"/>
</dbReference>
<feature type="domain" description="Response regulatory" evidence="8">
    <location>
        <begin position="4"/>
        <end position="118"/>
    </location>
</feature>
<proteinExistence type="predicted"/>
<evidence type="ECO:0000256" key="4">
    <source>
        <dbReference type="ARBA" id="ARBA00023125"/>
    </source>
</evidence>
<dbReference type="Gene3D" id="3.40.50.2300">
    <property type="match status" value="1"/>
</dbReference>
<evidence type="ECO:0008006" key="11">
    <source>
        <dbReference type="Google" id="ProtNLM"/>
    </source>
</evidence>
<dbReference type="EMBL" id="CP013099">
    <property type="protein sequence ID" value="ALP53932.1"/>
    <property type="molecule type" value="Genomic_DNA"/>
</dbReference>
<dbReference type="AlphaFoldDB" id="A0A0S2TFK1"/>
<organism evidence="9 10">
    <name type="scientific">Candidatus Tenderia electrophaga</name>
    <dbReference type="NCBI Taxonomy" id="1748243"/>
    <lineage>
        <taxon>Bacteria</taxon>
        <taxon>Pseudomonadati</taxon>
        <taxon>Pseudomonadota</taxon>
        <taxon>Gammaproteobacteria</taxon>
        <taxon>Candidatus Tenderiales</taxon>
        <taxon>Candidatus Tenderiaceae</taxon>
        <taxon>Candidatus Tenderia</taxon>
    </lineage>
</organism>
<dbReference type="CDD" id="cd06170">
    <property type="entry name" value="LuxR_C_like"/>
    <property type="match status" value="1"/>
</dbReference>
<dbReference type="GO" id="GO:0003677">
    <property type="term" value="F:DNA binding"/>
    <property type="evidence" value="ECO:0007669"/>
    <property type="project" value="UniProtKB-KW"/>
</dbReference>
<dbReference type="PROSITE" id="PS50110">
    <property type="entry name" value="RESPONSE_REGULATORY"/>
    <property type="match status" value="1"/>
</dbReference>
<dbReference type="SMART" id="SM00448">
    <property type="entry name" value="REC"/>
    <property type="match status" value="1"/>
</dbReference>
<dbReference type="InterPro" id="IPR001789">
    <property type="entry name" value="Sig_transdc_resp-reg_receiver"/>
</dbReference>
<reference evidence="9" key="1">
    <citation type="submission" date="2015-10" db="EMBL/GenBank/DDBJ databases">
        <title>Description of Candidatus Tenderia electrophaga gen. nov, sp. nov., an Uncultivated Electroautotroph from a Biocathode Enrichment.</title>
        <authorList>
            <person name="Eddie B.J."/>
            <person name="Malanoski A.P."/>
            <person name="Wang Z."/>
            <person name="Hall R.J."/>
            <person name="Oh S.D."/>
            <person name="Heiner C."/>
            <person name="Lin B."/>
            <person name="Strycharz-Glaven S.M."/>
        </authorList>
    </citation>
    <scope>NUCLEOTIDE SEQUENCE [LARGE SCALE GENOMIC DNA]</scope>
    <source>
        <strain evidence="9">NRL1</strain>
    </source>
</reference>
<protein>
    <recommendedName>
        <fullName evidence="11">LuxR family transcriptional regulator</fullName>
    </recommendedName>
</protein>
<evidence type="ECO:0000256" key="6">
    <source>
        <dbReference type="PROSITE-ProRule" id="PRU00169"/>
    </source>
</evidence>
<dbReference type="Gene3D" id="1.10.10.10">
    <property type="entry name" value="Winged helix-like DNA-binding domain superfamily/Winged helix DNA-binding domain"/>
    <property type="match status" value="1"/>
</dbReference>
<keyword evidence="2" id="KW-0902">Two-component regulatory system</keyword>
<dbReference type="FunFam" id="3.40.50.2300:FF:000018">
    <property type="entry name" value="DNA-binding transcriptional regulator NtrC"/>
    <property type="match status" value="1"/>
</dbReference>